<feature type="coiled-coil region" evidence="1">
    <location>
        <begin position="115"/>
        <end position="142"/>
    </location>
</feature>
<organism evidence="3 4">
    <name type="scientific">Peribacillus butanolivorans</name>
    <dbReference type="NCBI Taxonomy" id="421767"/>
    <lineage>
        <taxon>Bacteria</taxon>
        <taxon>Bacillati</taxon>
        <taxon>Bacillota</taxon>
        <taxon>Bacilli</taxon>
        <taxon>Bacillales</taxon>
        <taxon>Bacillaceae</taxon>
        <taxon>Peribacillus</taxon>
    </lineage>
</organism>
<dbReference type="KEGG" id="pbut:DTO10_24805"/>
<dbReference type="Proteomes" id="UP000260457">
    <property type="component" value="Chromosome"/>
</dbReference>
<evidence type="ECO:0000313" key="4">
    <source>
        <dbReference type="Proteomes" id="UP000220106"/>
    </source>
</evidence>
<dbReference type="EMBL" id="CP030926">
    <property type="protein sequence ID" value="AXN41283.1"/>
    <property type="molecule type" value="Genomic_DNA"/>
</dbReference>
<accession>A0AAX0RSX3</accession>
<dbReference type="Proteomes" id="UP000220106">
    <property type="component" value="Unassembled WGS sequence"/>
</dbReference>
<evidence type="ECO:0000313" key="3">
    <source>
        <dbReference type="EMBL" id="PEJ37493.1"/>
    </source>
</evidence>
<evidence type="ECO:0000313" key="5">
    <source>
        <dbReference type="Proteomes" id="UP000260457"/>
    </source>
</evidence>
<dbReference type="RefSeq" id="WP_098174526.1">
    <property type="nucleotide sequence ID" value="NZ_JBHXKF010000023.1"/>
</dbReference>
<dbReference type="EMBL" id="NUEQ01000004">
    <property type="protein sequence ID" value="PEJ37493.1"/>
    <property type="molecule type" value="Genomic_DNA"/>
</dbReference>
<gene>
    <name evidence="3" type="ORF">CN689_00895</name>
    <name evidence="2" type="ORF">DTO10_24805</name>
</gene>
<reference evidence="2 5" key="2">
    <citation type="submission" date="2018-07" db="EMBL/GenBank/DDBJ databases">
        <title>The molecular basis for the intramolecular migration of carboxyl group in the catabolism of para-hydroxybenzoate via gentisate.</title>
        <authorList>
            <person name="Zhao H."/>
            <person name="Xu Y."/>
            <person name="Lin S."/>
            <person name="Spain J.C."/>
            <person name="Zhou N.-Y."/>
        </authorList>
    </citation>
    <scope>NUCLEOTIDE SEQUENCE [LARGE SCALE GENOMIC DNA]</scope>
    <source>
        <strain evidence="2 5">PHB-7a</strain>
    </source>
</reference>
<reference evidence="3 4" key="1">
    <citation type="submission" date="2017-09" db="EMBL/GenBank/DDBJ databases">
        <title>Large-scale bioinformatics analysis of Bacillus genomes uncovers conserved roles of natural products in bacterial physiology.</title>
        <authorList>
            <consortium name="Agbiome Team Llc"/>
            <person name="Bleich R.M."/>
            <person name="Kirk G.J."/>
            <person name="Santa Maria K.C."/>
            <person name="Allen S.E."/>
            <person name="Farag S."/>
            <person name="Shank E.A."/>
            <person name="Bowers A."/>
        </authorList>
    </citation>
    <scope>NUCLEOTIDE SEQUENCE [LARGE SCALE GENOMIC DNA]</scope>
    <source>
        <strain evidence="3 4">AFS003229</strain>
    </source>
</reference>
<protein>
    <recommendedName>
        <fullName evidence="6">Plasmodium RESA N-terminal domain-containing protein</fullName>
    </recommendedName>
</protein>
<keyword evidence="1" id="KW-0175">Coiled coil</keyword>
<sequence>MPGMENETYIVYKKLEEEWNKHIKQTANCERFVLLVEELVGSHLNQVQDQRAIIKYWLDFMNYMSKEEIVNVAKHYIMNETKLDHLDDITYNISKKWNEKGNFTSLKEVLNEMSLVLKESRMEMMNNEINNLKDELKEVKLLFVK</sequence>
<name>A0AAX0RSX3_9BACI</name>
<proteinExistence type="predicted"/>
<evidence type="ECO:0000256" key="1">
    <source>
        <dbReference type="SAM" id="Coils"/>
    </source>
</evidence>
<dbReference type="AlphaFoldDB" id="A0AAX0RSX3"/>
<evidence type="ECO:0008006" key="6">
    <source>
        <dbReference type="Google" id="ProtNLM"/>
    </source>
</evidence>
<keyword evidence="5" id="KW-1185">Reference proteome</keyword>
<evidence type="ECO:0000313" key="2">
    <source>
        <dbReference type="EMBL" id="AXN41283.1"/>
    </source>
</evidence>